<sequence>MLTFLKYLGLFLLFGFIWFFIYSIPVNKTTNLLFVLQRELNMQSKVEEVDTQGNKKAIDREKVIDALTKAFEDK</sequence>
<evidence type="ECO:0000256" key="1">
    <source>
        <dbReference type="SAM" id="Phobius"/>
    </source>
</evidence>
<keyword evidence="1" id="KW-1133">Transmembrane helix</keyword>
<keyword evidence="3" id="KW-1185">Reference proteome</keyword>
<dbReference type="AlphaFoldDB" id="A0A4P2VNZ2"/>
<keyword evidence="1" id="KW-0472">Membrane</keyword>
<dbReference type="RefSeq" id="WP_130609127.1">
    <property type="nucleotide sequence ID" value="NZ_AP019368.1"/>
</dbReference>
<protein>
    <submittedName>
        <fullName evidence="2">Uncharacterized protein</fullName>
    </submittedName>
</protein>
<dbReference type="KEGG" id="sbf:JCM31447_18320"/>
<reference evidence="2 3" key="1">
    <citation type="submission" date="2018-12" db="EMBL/GenBank/DDBJ databases">
        <title>Rubrispira sanarue gen. nov., sp., nov., a member of the order Silvanigrellales, isolated from a brackish lake in Hamamatsu Japan.</title>
        <authorList>
            <person name="Maejima Y."/>
            <person name="Iino T."/>
            <person name="Muraguchi Y."/>
            <person name="Fukuda K."/>
            <person name="Nojiri H."/>
            <person name="Ohkuma M."/>
            <person name="Moriuchi R."/>
            <person name="Dohra H."/>
            <person name="Kimbara K."/>
            <person name="Shintani M."/>
        </authorList>
    </citation>
    <scope>NUCLEOTIDE SEQUENCE [LARGE SCALE GENOMIC DNA]</scope>
    <source>
        <strain evidence="2 3">RF1110005</strain>
    </source>
</reference>
<evidence type="ECO:0000313" key="2">
    <source>
        <dbReference type="EMBL" id="BBH53389.1"/>
    </source>
</evidence>
<name>A0A4P2VNZ2_FLUSA</name>
<dbReference type="EMBL" id="AP019368">
    <property type="protein sequence ID" value="BBH53389.1"/>
    <property type="molecule type" value="Genomic_DNA"/>
</dbReference>
<dbReference type="OrthoDB" id="5298782at2"/>
<accession>A0A4P2VNZ2</accession>
<feature type="transmembrane region" description="Helical" evidence="1">
    <location>
        <begin position="7"/>
        <end position="24"/>
    </location>
</feature>
<organism evidence="2 3">
    <name type="scientific">Fluviispira sanaruensis</name>
    <dbReference type="NCBI Taxonomy" id="2493639"/>
    <lineage>
        <taxon>Bacteria</taxon>
        <taxon>Pseudomonadati</taxon>
        <taxon>Bdellovibrionota</taxon>
        <taxon>Oligoflexia</taxon>
        <taxon>Silvanigrellales</taxon>
        <taxon>Silvanigrellaceae</taxon>
        <taxon>Fluviispira</taxon>
    </lineage>
</organism>
<dbReference type="Proteomes" id="UP000291236">
    <property type="component" value="Chromosome"/>
</dbReference>
<evidence type="ECO:0000313" key="3">
    <source>
        <dbReference type="Proteomes" id="UP000291236"/>
    </source>
</evidence>
<keyword evidence="1" id="KW-0812">Transmembrane</keyword>
<proteinExistence type="predicted"/>
<gene>
    <name evidence="2" type="ORF">JCM31447_18320</name>
</gene>